<protein>
    <submittedName>
        <fullName evidence="2">DUF2269 family protein</fullName>
    </submittedName>
</protein>
<reference evidence="2 3" key="2">
    <citation type="submission" date="2020-04" db="EMBL/GenBank/DDBJ databases">
        <authorList>
            <person name="Fomenkov A."/>
            <person name="Anton B.P."/>
            <person name="Roberts R.J."/>
        </authorList>
    </citation>
    <scope>NUCLEOTIDE SEQUENCE [LARGE SCALE GENOMIC DNA]</scope>
    <source>
        <strain evidence="2 3">S2</strain>
    </source>
</reference>
<name>A0A6H1NYK1_PRIMG</name>
<feature type="transmembrane region" description="Helical" evidence="1">
    <location>
        <begin position="136"/>
        <end position="157"/>
    </location>
</feature>
<sequence length="171" mass="19616">MKKLGPVRMKLLKIIHIILVALFFGGIMSSLALNFGVKLATYDETFETYKRIIIISDQIIRIGAVGTLLVGFLYGMFTNWGFFKHRWVTVKWILFVGQTILGIFIVDKLMMANIAILETEKARALVNPEFIQNQTIRQYAIMIQVAITIFIFCISVFKPWKKQKLVAKHSS</sequence>
<organism evidence="2 3">
    <name type="scientific">Priestia megaterium</name>
    <name type="common">Bacillus megaterium</name>
    <dbReference type="NCBI Taxonomy" id="1404"/>
    <lineage>
        <taxon>Bacteria</taxon>
        <taxon>Bacillati</taxon>
        <taxon>Bacillota</taxon>
        <taxon>Bacilli</taxon>
        <taxon>Bacillales</taxon>
        <taxon>Bacillaceae</taxon>
        <taxon>Priestia</taxon>
    </lineage>
</organism>
<accession>A0A6H1NYK1</accession>
<keyword evidence="1" id="KW-0472">Membrane</keyword>
<proteinExistence type="predicted"/>
<gene>
    <name evidence="2" type="ORF">HFZ78_06510</name>
</gene>
<dbReference type="InterPro" id="IPR018729">
    <property type="entry name" value="DUF2269_transmembrane"/>
</dbReference>
<feature type="transmembrane region" description="Helical" evidence="1">
    <location>
        <begin position="59"/>
        <end position="80"/>
    </location>
</feature>
<dbReference type="Proteomes" id="UP000501868">
    <property type="component" value="Chromosome"/>
</dbReference>
<reference evidence="2 3" key="1">
    <citation type="submission" date="2020-04" db="EMBL/GenBank/DDBJ databases">
        <title>Genome-Wide Identification of 5-Methylcytosine Sites in Bacterial Genomes By High-Throughput Sequencing of MspJI Restriction Fragments.</title>
        <authorList>
            <person name="Wu V."/>
        </authorList>
    </citation>
    <scope>NUCLEOTIDE SEQUENCE [LARGE SCALE GENOMIC DNA]</scope>
    <source>
        <strain evidence="2 3">S2</strain>
    </source>
</reference>
<evidence type="ECO:0000256" key="1">
    <source>
        <dbReference type="SAM" id="Phobius"/>
    </source>
</evidence>
<evidence type="ECO:0000313" key="3">
    <source>
        <dbReference type="Proteomes" id="UP000501868"/>
    </source>
</evidence>
<feature type="transmembrane region" description="Helical" evidence="1">
    <location>
        <begin position="12"/>
        <end position="33"/>
    </location>
</feature>
<feature type="transmembrane region" description="Helical" evidence="1">
    <location>
        <begin position="92"/>
        <end position="116"/>
    </location>
</feature>
<keyword evidence="1" id="KW-0812">Transmembrane</keyword>
<dbReference type="AlphaFoldDB" id="A0A6H1NYK1"/>
<evidence type="ECO:0000313" key="2">
    <source>
        <dbReference type="EMBL" id="QIZ06400.1"/>
    </source>
</evidence>
<dbReference type="EMBL" id="CP051128">
    <property type="protein sequence ID" value="QIZ06400.1"/>
    <property type="molecule type" value="Genomic_DNA"/>
</dbReference>
<dbReference type="Pfam" id="PF10027">
    <property type="entry name" value="DUF2269"/>
    <property type="match status" value="1"/>
</dbReference>
<keyword evidence="1" id="KW-1133">Transmembrane helix</keyword>